<dbReference type="AlphaFoldDB" id="A0A8E2F0W3"/>
<sequence>MPSRPDDTSWDFSPVLDLINNLSYHDENEGQGEVPVSEPKTLNNVIVETKEEEPGGLGNFSKIWEFLGVPASRPQPDIVSFSNAGVGQIQDKEAYNSDGAIYCLPANKGVKWRDQLEGSSLENIPQEEEDNGDSSAPLTRKQKKKQKKKAEKRLAKQQAESERLVKAASDFESEGESRWDKKAPAKKASVHYPAAPETPTPKSHRYNPRSRNTPSTPTPQNAGGLSNAAPPQFKILKLMPSKAKQQAALVSTLKAPTLIPSQLLTPSAPSTQLAVPLSAPAKPFQTHPAQATPPQLQTLQAQGIFSSPYTPTPHISAPNPTQPALQQPP</sequence>
<evidence type="ECO:0000256" key="1">
    <source>
        <dbReference type="SAM" id="MobiDB-lite"/>
    </source>
</evidence>
<name>A0A8E2F0W3_9PEZI</name>
<keyword evidence="3" id="KW-1185">Reference proteome</keyword>
<feature type="compositionally biased region" description="Polar residues" evidence="1">
    <location>
        <begin position="262"/>
        <end position="273"/>
    </location>
</feature>
<dbReference type="EMBL" id="KV749648">
    <property type="protein sequence ID" value="OCL08491.1"/>
    <property type="molecule type" value="Genomic_DNA"/>
</dbReference>
<feature type="non-terminal residue" evidence="2">
    <location>
        <position position="329"/>
    </location>
</feature>
<feature type="region of interest" description="Disordered" evidence="1">
    <location>
        <begin position="262"/>
        <end position="329"/>
    </location>
</feature>
<dbReference type="Proteomes" id="UP000250140">
    <property type="component" value="Unassembled WGS sequence"/>
</dbReference>
<reference evidence="2 3" key="1">
    <citation type="journal article" date="2016" name="Nat. Commun.">
        <title>Ectomycorrhizal ecology is imprinted in the genome of the dominant symbiotic fungus Cenococcum geophilum.</title>
        <authorList>
            <consortium name="DOE Joint Genome Institute"/>
            <person name="Peter M."/>
            <person name="Kohler A."/>
            <person name="Ohm R.A."/>
            <person name="Kuo A."/>
            <person name="Krutzmann J."/>
            <person name="Morin E."/>
            <person name="Arend M."/>
            <person name="Barry K.W."/>
            <person name="Binder M."/>
            <person name="Choi C."/>
            <person name="Clum A."/>
            <person name="Copeland A."/>
            <person name="Grisel N."/>
            <person name="Haridas S."/>
            <person name="Kipfer T."/>
            <person name="LaButti K."/>
            <person name="Lindquist E."/>
            <person name="Lipzen A."/>
            <person name="Maire R."/>
            <person name="Meier B."/>
            <person name="Mihaltcheva S."/>
            <person name="Molinier V."/>
            <person name="Murat C."/>
            <person name="Poggeler S."/>
            <person name="Quandt C.A."/>
            <person name="Sperisen C."/>
            <person name="Tritt A."/>
            <person name="Tisserant E."/>
            <person name="Crous P.W."/>
            <person name="Henrissat B."/>
            <person name="Nehls U."/>
            <person name="Egli S."/>
            <person name="Spatafora J.W."/>
            <person name="Grigoriev I.V."/>
            <person name="Martin F.M."/>
        </authorList>
    </citation>
    <scope>NUCLEOTIDE SEQUENCE [LARGE SCALE GENOMIC DNA]</scope>
    <source>
        <strain evidence="2 3">CBS 207.34</strain>
    </source>
</reference>
<feature type="compositionally biased region" description="Basic residues" evidence="1">
    <location>
        <begin position="140"/>
        <end position="151"/>
    </location>
</feature>
<evidence type="ECO:0000313" key="3">
    <source>
        <dbReference type="Proteomes" id="UP000250140"/>
    </source>
</evidence>
<feature type="compositionally biased region" description="Polar residues" evidence="1">
    <location>
        <begin position="287"/>
        <end position="309"/>
    </location>
</feature>
<feature type="region of interest" description="Disordered" evidence="1">
    <location>
        <begin position="118"/>
        <end position="229"/>
    </location>
</feature>
<gene>
    <name evidence="2" type="ORF">AOQ84DRAFT_364067</name>
</gene>
<protein>
    <submittedName>
        <fullName evidence="2">Uncharacterized protein</fullName>
    </submittedName>
</protein>
<feature type="compositionally biased region" description="Low complexity" evidence="1">
    <location>
        <begin position="209"/>
        <end position="219"/>
    </location>
</feature>
<organism evidence="2 3">
    <name type="scientific">Glonium stellatum</name>
    <dbReference type="NCBI Taxonomy" id="574774"/>
    <lineage>
        <taxon>Eukaryota</taxon>
        <taxon>Fungi</taxon>
        <taxon>Dikarya</taxon>
        <taxon>Ascomycota</taxon>
        <taxon>Pezizomycotina</taxon>
        <taxon>Dothideomycetes</taxon>
        <taxon>Pleosporomycetidae</taxon>
        <taxon>Gloniales</taxon>
        <taxon>Gloniaceae</taxon>
        <taxon>Glonium</taxon>
    </lineage>
</organism>
<evidence type="ECO:0000313" key="2">
    <source>
        <dbReference type="EMBL" id="OCL08491.1"/>
    </source>
</evidence>
<dbReference type="OrthoDB" id="5590473at2759"/>
<accession>A0A8E2F0W3</accession>
<feature type="compositionally biased region" description="Polar residues" evidence="1">
    <location>
        <begin position="318"/>
        <end position="329"/>
    </location>
</feature>
<proteinExistence type="predicted"/>